<organism evidence="1 2">
    <name type="scientific">Phtheirospermum japonicum</name>
    <dbReference type="NCBI Taxonomy" id="374723"/>
    <lineage>
        <taxon>Eukaryota</taxon>
        <taxon>Viridiplantae</taxon>
        <taxon>Streptophyta</taxon>
        <taxon>Embryophyta</taxon>
        <taxon>Tracheophyta</taxon>
        <taxon>Spermatophyta</taxon>
        <taxon>Magnoliopsida</taxon>
        <taxon>eudicotyledons</taxon>
        <taxon>Gunneridae</taxon>
        <taxon>Pentapetalae</taxon>
        <taxon>asterids</taxon>
        <taxon>lamiids</taxon>
        <taxon>Lamiales</taxon>
        <taxon>Orobanchaceae</taxon>
        <taxon>Orobanchaceae incertae sedis</taxon>
        <taxon>Phtheirospermum</taxon>
    </lineage>
</organism>
<keyword evidence="2" id="KW-1185">Reference proteome</keyword>
<name>A0A830CT16_9LAMI</name>
<dbReference type="EMBL" id="BMAC01000859">
    <property type="protein sequence ID" value="GFQ03718.1"/>
    <property type="molecule type" value="Genomic_DNA"/>
</dbReference>
<comment type="caution">
    <text evidence="1">The sequence shown here is derived from an EMBL/GenBank/DDBJ whole genome shotgun (WGS) entry which is preliminary data.</text>
</comment>
<reference evidence="1" key="1">
    <citation type="submission" date="2020-07" db="EMBL/GenBank/DDBJ databases">
        <title>Ethylene signaling mediates host invasion by parasitic plants.</title>
        <authorList>
            <person name="Yoshida S."/>
        </authorList>
    </citation>
    <scope>NUCLEOTIDE SEQUENCE</scope>
    <source>
        <strain evidence="1">Okayama</strain>
    </source>
</reference>
<proteinExistence type="predicted"/>
<accession>A0A830CT16</accession>
<dbReference type="Proteomes" id="UP000653305">
    <property type="component" value="Unassembled WGS sequence"/>
</dbReference>
<evidence type="ECO:0000313" key="2">
    <source>
        <dbReference type="Proteomes" id="UP000653305"/>
    </source>
</evidence>
<evidence type="ECO:0000313" key="1">
    <source>
        <dbReference type="EMBL" id="GFQ03718.1"/>
    </source>
</evidence>
<dbReference type="PANTHER" id="PTHR36344:SF1">
    <property type="entry name" value="RX N-TERMINAL DOMAIN-CONTAINING PROTEIN"/>
    <property type="match status" value="1"/>
</dbReference>
<sequence length="71" mass="8394">MENEKLQQEQMLDQFWKHPPALDTKVVGQLMQLIWDHIPSLEYRRRASLNKEKELIVRPASLGGQGNYKNF</sequence>
<dbReference type="AlphaFoldDB" id="A0A830CT16"/>
<protein>
    <submittedName>
        <fullName evidence="1">Uncharacterized protein</fullName>
    </submittedName>
</protein>
<dbReference type="PANTHER" id="PTHR36344">
    <property type="entry name" value="RX N-TERMINAL DOMAIN-CONTAINING PROTEIN"/>
    <property type="match status" value="1"/>
</dbReference>
<gene>
    <name evidence="1" type="ORF">PHJA_002515600</name>
</gene>